<feature type="binding site" evidence="9">
    <location>
        <position position="320"/>
    </location>
    <ligand>
        <name>substrate</name>
    </ligand>
</feature>
<organism evidence="12 13">
    <name type="scientific">Paenibacillus catalpae</name>
    <dbReference type="NCBI Taxonomy" id="1045775"/>
    <lineage>
        <taxon>Bacteria</taxon>
        <taxon>Bacillati</taxon>
        <taxon>Bacillota</taxon>
        <taxon>Bacilli</taxon>
        <taxon>Bacillales</taxon>
        <taxon>Paenibacillaceae</taxon>
        <taxon>Paenibacillus</taxon>
    </lineage>
</organism>
<proteinExistence type="inferred from homology"/>
<dbReference type="CDD" id="cd02440">
    <property type="entry name" value="AdoMet_MTases"/>
    <property type="match status" value="1"/>
</dbReference>
<evidence type="ECO:0000313" key="12">
    <source>
        <dbReference type="EMBL" id="SFF17224.1"/>
    </source>
</evidence>
<protein>
    <recommendedName>
        <fullName evidence="3 7">UDP-glucose 6-dehydrogenase</fullName>
        <ecNumber evidence="3 7">1.1.1.22</ecNumber>
    </recommendedName>
</protein>
<dbReference type="GO" id="GO:0051287">
    <property type="term" value="F:NAD binding"/>
    <property type="evidence" value="ECO:0007669"/>
    <property type="project" value="InterPro"/>
</dbReference>
<keyword evidence="5 7" id="KW-0520">NAD</keyword>
<dbReference type="InterPro" id="IPR014027">
    <property type="entry name" value="UDP-Glc/GDP-Man_DH_C"/>
</dbReference>
<feature type="binding site" evidence="9">
    <location>
        <begin position="249"/>
        <end position="253"/>
    </location>
    <ligand>
        <name>substrate</name>
    </ligand>
</feature>
<dbReference type="InterPro" id="IPR036220">
    <property type="entry name" value="UDP-Glc/GDP-Man_DH_C_sf"/>
</dbReference>
<dbReference type="UniPathway" id="UPA00038">
    <property type="reaction ID" value="UER00491"/>
</dbReference>
<feature type="binding site" evidence="10">
    <location>
        <position position="86"/>
    </location>
    <ligand>
        <name>NAD(+)</name>
        <dbReference type="ChEBI" id="CHEBI:57540"/>
    </ligand>
</feature>
<evidence type="ECO:0000256" key="6">
    <source>
        <dbReference type="ARBA" id="ARBA00047473"/>
    </source>
</evidence>
<dbReference type="GO" id="GO:0003979">
    <property type="term" value="F:UDP-glucose 6-dehydrogenase activity"/>
    <property type="evidence" value="ECO:0007669"/>
    <property type="project" value="UniProtKB-EC"/>
</dbReference>
<dbReference type="EC" id="1.1.1.22" evidence="3 7"/>
<evidence type="ECO:0000256" key="7">
    <source>
        <dbReference type="PIRNR" id="PIRNR000124"/>
    </source>
</evidence>
<dbReference type="InterPro" id="IPR028357">
    <property type="entry name" value="UDPglc_DH_bac"/>
</dbReference>
<comment type="catalytic activity">
    <reaction evidence="6 7">
        <text>UDP-alpha-D-glucose + 2 NAD(+) + H2O = UDP-alpha-D-glucuronate + 2 NADH + 3 H(+)</text>
        <dbReference type="Rhea" id="RHEA:23596"/>
        <dbReference type="ChEBI" id="CHEBI:15377"/>
        <dbReference type="ChEBI" id="CHEBI:15378"/>
        <dbReference type="ChEBI" id="CHEBI:57540"/>
        <dbReference type="ChEBI" id="CHEBI:57945"/>
        <dbReference type="ChEBI" id="CHEBI:58052"/>
        <dbReference type="ChEBI" id="CHEBI:58885"/>
        <dbReference type="EC" id="1.1.1.22"/>
    </reaction>
</comment>
<feature type="domain" description="UDP-glucose/GDP-mannose dehydrogenase C-terminal" evidence="11">
    <location>
        <begin position="313"/>
        <end position="414"/>
    </location>
</feature>
<feature type="binding site" evidence="10">
    <location>
        <position position="35"/>
    </location>
    <ligand>
        <name>NAD(+)</name>
        <dbReference type="ChEBI" id="CHEBI:57540"/>
    </ligand>
</feature>
<dbReference type="RefSeq" id="WP_091189425.1">
    <property type="nucleotide sequence ID" value="NZ_FOMT01000006.1"/>
</dbReference>
<feature type="binding site" evidence="9">
    <location>
        <position position="204"/>
    </location>
    <ligand>
        <name>substrate</name>
    </ligand>
</feature>
<reference evidence="13" key="1">
    <citation type="submission" date="2016-10" db="EMBL/GenBank/DDBJ databases">
        <authorList>
            <person name="Varghese N."/>
            <person name="Submissions S."/>
        </authorList>
    </citation>
    <scope>NUCLEOTIDE SEQUENCE [LARGE SCALE GENOMIC DNA]</scope>
    <source>
        <strain evidence="13">CGMCC 1.10784</strain>
    </source>
</reference>
<dbReference type="GO" id="GO:0006065">
    <property type="term" value="P:UDP-glucuronate biosynthetic process"/>
    <property type="evidence" value="ECO:0007669"/>
    <property type="project" value="UniProtKB-UniPathway"/>
</dbReference>
<feature type="binding site" evidence="9">
    <location>
        <position position="257"/>
    </location>
    <ligand>
        <name>substrate</name>
    </ligand>
</feature>
<dbReference type="PANTHER" id="PTHR43750:SF3">
    <property type="entry name" value="UDP-GLUCOSE 6-DEHYDROGENASE TUAD"/>
    <property type="match status" value="1"/>
</dbReference>
<dbReference type="InterPro" id="IPR008927">
    <property type="entry name" value="6-PGluconate_DH-like_C_sf"/>
</dbReference>
<feature type="binding site" evidence="10">
    <location>
        <position position="155"/>
    </location>
    <ligand>
        <name>NAD(+)</name>
        <dbReference type="ChEBI" id="CHEBI:57540"/>
    </ligand>
</feature>
<dbReference type="SMART" id="SM00984">
    <property type="entry name" value="UDPG_MGDP_dh_C"/>
    <property type="match status" value="1"/>
</dbReference>
<dbReference type="STRING" id="1045775.SAMN05216378_5273"/>
<feature type="binding site" evidence="9">
    <location>
        <begin position="152"/>
        <end position="155"/>
    </location>
    <ligand>
        <name>substrate</name>
    </ligand>
</feature>
<dbReference type="InterPro" id="IPR036291">
    <property type="entry name" value="NAD(P)-bd_dom_sf"/>
</dbReference>
<keyword evidence="4 7" id="KW-0560">Oxidoreductase</keyword>
<evidence type="ECO:0000256" key="3">
    <source>
        <dbReference type="ARBA" id="ARBA00012954"/>
    </source>
</evidence>
<accession>A0A1I2GHA5</accession>
<dbReference type="Pfam" id="PF00984">
    <property type="entry name" value="UDPG_MGDP_dh"/>
    <property type="match status" value="1"/>
</dbReference>
<dbReference type="Pfam" id="PF03720">
    <property type="entry name" value="UDPG_MGDP_dh_C"/>
    <property type="match status" value="1"/>
</dbReference>
<dbReference type="NCBIfam" id="TIGR03026">
    <property type="entry name" value="NDP-sugDHase"/>
    <property type="match status" value="1"/>
</dbReference>
<feature type="binding site" evidence="10">
    <location>
        <position position="327"/>
    </location>
    <ligand>
        <name>NAD(+)</name>
        <dbReference type="ChEBI" id="CHEBI:57540"/>
    </ligand>
</feature>
<dbReference type="InterPro" id="IPR001732">
    <property type="entry name" value="UDP-Glc/GDP-Man_DH_N"/>
</dbReference>
<dbReference type="InterPro" id="IPR014026">
    <property type="entry name" value="UDP-Glc/GDP-Man_DH_dimer"/>
</dbReference>
<dbReference type="GO" id="GO:0000271">
    <property type="term" value="P:polysaccharide biosynthetic process"/>
    <property type="evidence" value="ECO:0007669"/>
    <property type="project" value="InterPro"/>
</dbReference>
<dbReference type="PANTHER" id="PTHR43750">
    <property type="entry name" value="UDP-GLUCOSE 6-DEHYDROGENASE TUAD"/>
    <property type="match status" value="1"/>
</dbReference>
<dbReference type="EMBL" id="FOMT01000006">
    <property type="protein sequence ID" value="SFF17224.1"/>
    <property type="molecule type" value="Genomic_DNA"/>
</dbReference>
<evidence type="ECO:0000313" key="13">
    <source>
        <dbReference type="Proteomes" id="UP000198855"/>
    </source>
</evidence>
<dbReference type="SUPFAM" id="SSF48179">
    <property type="entry name" value="6-phosphogluconate dehydrogenase C-terminal domain-like"/>
    <property type="match status" value="1"/>
</dbReference>
<dbReference type="SUPFAM" id="SSF51735">
    <property type="entry name" value="NAD(P)-binding Rossmann-fold domains"/>
    <property type="match status" value="1"/>
</dbReference>
<comment type="pathway">
    <text evidence="1">Nucleotide-sugar biosynthesis; UDP-alpha-D-glucuronate biosynthesis; UDP-alpha-D-glucuronate from UDP-alpha-D-glucose: step 1/1.</text>
</comment>
<dbReference type="Gene3D" id="3.40.50.720">
    <property type="entry name" value="NAD(P)-binding Rossmann-like Domain"/>
    <property type="match status" value="2"/>
</dbReference>
<name>A0A1I2GHA5_9BACL</name>
<dbReference type="Pfam" id="PF03721">
    <property type="entry name" value="UDPG_MGDP_dh_N"/>
    <property type="match status" value="1"/>
</dbReference>
<comment type="similarity">
    <text evidence="2 7">Belongs to the UDP-glucose/GDP-mannose dehydrogenase family.</text>
</comment>
<gene>
    <name evidence="12" type="ORF">SAMN05216378_5273</name>
</gene>
<feature type="binding site" evidence="10">
    <location>
        <position position="30"/>
    </location>
    <ligand>
        <name>NAD(+)</name>
        <dbReference type="ChEBI" id="CHEBI:57540"/>
    </ligand>
</feature>
<dbReference type="Proteomes" id="UP000198855">
    <property type="component" value="Unassembled WGS sequence"/>
</dbReference>
<dbReference type="OrthoDB" id="9803238at2"/>
<dbReference type="InterPro" id="IPR017476">
    <property type="entry name" value="UDP-Glc/GDP-Man"/>
</dbReference>
<evidence type="ECO:0000256" key="8">
    <source>
        <dbReference type="PIRSR" id="PIRSR500134-1"/>
    </source>
</evidence>
<evidence type="ECO:0000259" key="11">
    <source>
        <dbReference type="SMART" id="SM00984"/>
    </source>
</evidence>
<keyword evidence="13" id="KW-1185">Reference proteome</keyword>
<evidence type="ECO:0000256" key="2">
    <source>
        <dbReference type="ARBA" id="ARBA00006601"/>
    </source>
</evidence>
<dbReference type="SUPFAM" id="SSF52413">
    <property type="entry name" value="UDP-glucose/GDP-mannose dehydrogenase C-terminal domain"/>
    <property type="match status" value="1"/>
</dbReference>
<evidence type="ECO:0000256" key="4">
    <source>
        <dbReference type="ARBA" id="ARBA00023002"/>
    </source>
</evidence>
<dbReference type="Gene3D" id="1.20.5.100">
    <property type="entry name" value="Cytochrome c1, transmembrane anchor, C-terminal"/>
    <property type="match status" value="1"/>
</dbReference>
<evidence type="ECO:0000256" key="5">
    <source>
        <dbReference type="ARBA" id="ARBA00023027"/>
    </source>
</evidence>
<feature type="binding site" evidence="10">
    <location>
        <position position="263"/>
    </location>
    <ligand>
        <name>NAD(+)</name>
        <dbReference type="ChEBI" id="CHEBI:57540"/>
    </ligand>
</feature>
<evidence type="ECO:0000256" key="1">
    <source>
        <dbReference type="ARBA" id="ARBA00004701"/>
    </source>
</evidence>
<dbReference type="PIRSF" id="PIRSF500134">
    <property type="entry name" value="UDPglc_DH_bac"/>
    <property type="match status" value="1"/>
</dbReference>
<evidence type="ECO:0000256" key="9">
    <source>
        <dbReference type="PIRSR" id="PIRSR500134-2"/>
    </source>
</evidence>
<dbReference type="AlphaFoldDB" id="A0A1I2GHA5"/>
<evidence type="ECO:0000256" key="10">
    <source>
        <dbReference type="PIRSR" id="PIRSR500134-3"/>
    </source>
</evidence>
<dbReference type="PIRSF" id="PIRSF000124">
    <property type="entry name" value="UDPglc_GDPman_dh"/>
    <property type="match status" value="1"/>
</dbReference>
<feature type="binding site" evidence="10">
    <location>
        <position position="121"/>
    </location>
    <ligand>
        <name>NAD(+)</name>
        <dbReference type="ChEBI" id="CHEBI:57540"/>
    </ligand>
</feature>
<feature type="active site" description="Nucleophile" evidence="8">
    <location>
        <position position="260"/>
    </location>
</feature>
<sequence length="431" mass="47890">MKILIIGTGYVGATTAMVFAEIGWQVTGLDIDAGKIQRLRQGRLHFHEPGLEDMIAKHVKSSRLQFTTDKETAIKEHDVIFLCVGTPSLPDGSADLRYIGQAAKDIGRSMKGYKLIVTKSTVPVGTQEQIKKWIAAAQQEAIPFDVASNPEFLREGKAVEDALRPDRIVIGTDSQRATEQLQRLYSSFVCPWIITKPRTAELIKYASNSFLATKISYMNELAKLCDELEVNVKEIAEGMGLDPRIGSSFLQAGLGYGGSCFPKDVSELVMTSRKHHVNLRILEGVIEVNRTQYTYLLDKARLRLGGFAGKNITVLGLAFKPDTDDIREAPAIRIIDQLLLEQANVQLFDPIAALPGHASYRAVKVCSSAEEALRGSEAIILCTEWPEFGQLDWKKAKRLLRQPNFFDGRNMLDAKRMRGIGYYYQGIGGDH</sequence>